<evidence type="ECO:0000313" key="1">
    <source>
        <dbReference type="EMBL" id="KAK7324180.1"/>
    </source>
</evidence>
<organism evidence="1 2">
    <name type="scientific">Canavalia gladiata</name>
    <name type="common">Sword bean</name>
    <name type="synonym">Dolichos gladiatus</name>
    <dbReference type="NCBI Taxonomy" id="3824"/>
    <lineage>
        <taxon>Eukaryota</taxon>
        <taxon>Viridiplantae</taxon>
        <taxon>Streptophyta</taxon>
        <taxon>Embryophyta</taxon>
        <taxon>Tracheophyta</taxon>
        <taxon>Spermatophyta</taxon>
        <taxon>Magnoliopsida</taxon>
        <taxon>eudicotyledons</taxon>
        <taxon>Gunneridae</taxon>
        <taxon>Pentapetalae</taxon>
        <taxon>rosids</taxon>
        <taxon>fabids</taxon>
        <taxon>Fabales</taxon>
        <taxon>Fabaceae</taxon>
        <taxon>Papilionoideae</taxon>
        <taxon>50 kb inversion clade</taxon>
        <taxon>NPAAA clade</taxon>
        <taxon>indigoferoid/millettioid clade</taxon>
        <taxon>Phaseoleae</taxon>
        <taxon>Canavalia</taxon>
    </lineage>
</organism>
<accession>A0AAN9KUH9</accession>
<reference evidence="1 2" key="1">
    <citation type="submission" date="2024-01" db="EMBL/GenBank/DDBJ databases">
        <title>The genomes of 5 underutilized Papilionoideae crops provide insights into root nodulation and disease resistanc.</title>
        <authorList>
            <person name="Jiang F."/>
        </authorList>
    </citation>
    <scope>NUCLEOTIDE SEQUENCE [LARGE SCALE GENOMIC DNA]</scope>
    <source>
        <strain evidence="1">LVBAO_FW01</strain>
        <tissue evidence="1">Leaves</tissue>
    </source>
</reference>
<keyword evidence="2" id="KW-1185">Reference proteome</keyword>
<comment type="caution">
    <text evidence="1">The sequence shown here is derived from an EMBL/GenBank/DDBJ whole genome shotgun (WGS) entry which is preliminary data.</text>
</comment>
<dbReference type="EMBL" id="JAYMYQ010000006">
    <property type="protein sequence ID" value="KAK7324180.1"/>
    <property type="molecule type" value="Genomic_DNA"/>
</dbReference>
<gene>
    <name evidence="1" type="ORF">VNO77_27706</name>
</gene>
<dbReference type="AlphaFoldDB" id="A0AAN9KUH9"/>
<evidence type="ECO:0000313" key="2">
    <source>
        <dbReference type="Proteomes" id="UP001367508"/>
    </source>
</evidence>
<protein>
    <submittedName>
        <fullName evidence="1">Uncharacterized protein</fullName>
    </submittedName>
</protein>
<dbReference type="Proteomes" id="UP001367508">
    <property type="component" value="Unassembled WGS sequence"/>
</dbReference>
<proteinExistence type="predicted"/>
<sequence>MQSMESRTKAVDRKAHKHEWFWHDDLHSVAAKQVGASWLYTSGYETKLKSLKSIRPIANCQIKISVQQSQNMEQRKQNQALEVHIATMSSYEFTGNNNDSTLLSLASPFQQQY</sequence>
<name>A0AAN9KUH9_CANGL</name>